<comment type="caution">
    <text evidence="2">The sequence shown here is derived from an EMBL/GenBank/DDBJ whole genome shotgun (WGS) entry which is preliminary data.</text>
</comment>
<dbReference type="EMBL" id="JADCNM010000012">
    <property type="protein sequence ID" value="KAG0458656.1"/>
    <property type="molecule type" value="Genomic_DNA"/>
</dbReference>
<dbReference type="Proteomes" id="UP000639772">
    <property type="component" value="Chromosome 12"/>
</dbReference>
<dbReference type="Pfam" id="PF07279">
    <property type="entry name" value="DUF1442"/>
    <property type="match status" value="1"/>
</dbReference>
<protein>
    <submittedName>
        <fullName evidence="2">Uncharacterized protein</fullName>
    </submittedName>
</protein>
<dbReference type="AlphaFoldDB" id="A0A835PUI3"/>
<dbReference type="PANTHER" id="PTHR33593">
    <property type="entry name" value="DUF1442 FAMILY PROTEIN"/>
    <property type="match status" value="1"/>
</dbReference>
<evidence type="ECO:0000313" key="4">
    <source>
        <dbReference type="Proteomes" id="UP000639772"/>
    </source>
</evidence>
<proteinExistence type="predicted"/>
<sequence>MKLVWCPETATKAFIDAVNTAEGREAEAELVAAMAGGWKVQLIVEAWEREDGGATSHGVSLAVRHTGGRHVCVVPDERAAEEYGGCAAEVVVGEAEEAMRELEGVDMVVVDWRRRDAERIVREARPGAMGMVVVCRSVDEGSRTPSAAAAADGRRRLVRSVYLPVGGGMEILHVGVGKGSSIGDGSGAKRWVRHVDRRTGEEHVFRRY</sequence>
<dbReference type="Proteomes" id="UP000636800">
    <property type="component" value="Chromosome 12"/>
</dbReference>
<dbReference type="EMBL" id="JADCNL010000012">
    <property type="protein sequence ID" value="KAG0456938.1"/>
    <property type="molecule type" value="Genomic_DNA"/>
</dbReference>
<evidence type="ECO:0000313" key="1">
    <source>
        <dbReference type="EMBL" id="KAG0456938.1"/>
    </source>
</evidence>
<keyword evidence="3" id="KW-1185">Reference proteome</keyword>
<name>A0A835PUI3_VANPL</name>
<evidence type="ECO:0000313" key="3">
    <source>
        <dbReference type="Proteomes" id="UP000636800"/>
    </source>
</evidence>
<gene>
    <name evidence="2" type="ORF">HPP92_021784</name>
    <name evidence="1" type="ORF">HPP92_022095</name>
</gene>
<dbReference type="PANTHER" id="PTHR33593:SF2">
    <property type="entry name" value="ANKYRIN REPEAT_KH DOMAIN PROTEIN (DUF1442)"/>
    <property type="match status" value="1"/>
</dbReference>
<accession>A0A835PUI3</accession>
<dbReference type="InterPro" id="IPR009902">
    <property type="entry name" value="DUF1442"/>
</dbReference>
<evidence type="ECO:0000313" key="2">
    <source>
        <dbReference type="EMBL" id="KAG0458656.1"/>
    </source>
</evidence>
<reference evidence="3 4" key="1">
    <citation type="journal article" date="2020" name="Nat. Food">
        <title>A phased Vanilla planifolia genome enables genetic improvement of flavour and production.</title>
        <authorList>
            <person name="Hasing T."/>
            <person name="Tang H."/>
            <person name="Brym M."/>
            <person name="Khazi F."/>
            <person name="Huang T."/>
            <person name="Chambers A.H."/>
        </authorList>
    </citation>
    <scope>NUCLEOTIDE SEQUENCE [LARGE SCALE GENOMIC DNA]</scope>
    <source>
        <tissue evidence="2">Leaf</tissue>
    </source>
</reference>
<dbReference type="OrthoDB" id="685237at2759"/>
<organism evidence="2 4">
    <name type="scientific">Vanilla planifolia</name>
    <name type="common">Vanilla</name>
    <dbReference type="NCBI Taxonomy" id="51239"/>
    <lineage>
        <taxon>Eukaryota</taxon>
        <taxon>Viridiplantae</taxon>
        <taxon>Streptophyta</taxon>
        <taxon>Embryophyta</taxon>
        <taxon>Tracheophyta</taxon>
        <taxon>Spermatophyta</taxon>
        <taxon>Magnoliopsida</taxon>
        <taxon>Liliopsida</taxon>
        <taxon>Asparagales</taxon>
        <taxon>Orchidaceae</taxon>
        <taxon>Vanilloideae</taxon>
        <taxon>Vanilleae</taxon>
        <taxon>Vanilla</taxon>
    </lineage>
</organism>